<feature type="region of interest" description="Disordered" evidence="1">
    <location>
        <begin position="555"/>
        <end position="673"/>
    </location>
</feature>
<reference evidence="2 3" key="1">
    <citation type="journal article" date="2018" name="Mol. Biol. Evol.">
        <title>Broad Genomic Sampling Reveals a Smut Pathogenic Ancestry of the Fungal Clade Ustilaginomycotina.</title>
        <authorList>
            <person name="Kijpornyongpan T."/>
            <person name="Mondo S.J."/>
            <person name="Barry K."/>
            <person name="Sandor L."/>
            <person name="Lee J."/>
            <person name="Lipzen A."/>
            <person name="Pangilinan J."/>
            <person name="LaButti K."/>
            <person name="Hainaut M."/>
            <person name="Henrissat B."/>
            <person name="Grigoriev I.V."/>
            <person name="Spatafora J.W."/>
            <person name="Aime M.C."/>
        </authorList>
    </citation>
    <scope>NUCLEOTIDE SEQUENCE [LARGE SCALE GENOMIC DNA]</scope>
    <source>
        <strain evidence="2 3">MCA 4186</strain>
    </source>
</reference>
<accession>A0A316Z9W2</accession>
<feature type="region of interest" description="Disordered" evidence="1">
    <location>
        <begin position="459"/>
        <end position="499"/>
    </location>
</feature>
<evidence type="ECO:0000313" key="2">
    <source>
        <dbReference type="EMBL" id="PWN98587.1"/>
    </source>
</evidence>
<dbReference type="GeneID" id="37272756"/>
<dbReference type="OrthoDB" id="774557at2759"/>
<feature type="compositionally biased region" description="Low complexity" evidence="1">
    <location>
        <begin position="44"/>
        <end position="57"/>
    </location>
</feature>
<feature type="compositionally biased region" description="Polar residues" evidence="1">
    <location>
        <begin position="555"/>
        <end position="566"/>
    </location>
</feature>
<feature type="compositionally biased region" description="Low complexity" evidence="1">
    <location>
        <begin position="612"/>
        <end position="621"/>
    </location>
</feature>
<protein>
    <submittedName>
        <fullName evidence="2">Uncharacterized protein</fullName>
    </submittedName>
</protein>
<dbReference type="RefSeq" id="XP_025598866.1">
    <property type="nucleotide sequence ID" value="XM_025745212.1"/>
</dbReference>
<sequence length="673" mass="71074">MHGGVHGGPLAPLPSPAGGPQGMHVGPSYRAANGVSSPAFGAAGLPHGHVQQQQHHAGGPGMHPAMNPAMSPQQAAMHMAQQQQQQHHQQQQMQMHAYQQQQQQQQQRASPYMAASSPQQSFGPPQFRQPFGSPDMQRAPAGAAPKELHHPQPRVPVGLGMSHDAAHGLQPPGVLGPSPVAGGSMGALGPSYTVSGPSSEAGASTSGMPLGPPPGSLRALSGAANSLSSGAYPPGAAMMRLLHYSEGFGVAGDVSEMDYWRNFCSEFFTPDGMMRYTLWNPTSAEHKTFDIPASVLPRFMHTNYQSGLVSAFFHLDDPREYVAGVDPFPTDRVESPNEERAGAEQPLLHPQPSAAVSHMVQADRTTMVHEFRDGWQVHHMGAARACFVSHTRLVYPEPGNTGAPRLDTALRLESMSLVHHSHATFMPTSLLRKTRVQEKVPADVVAAILAAHGVTDPAAAQKKVLEKKKRSEKEKNGEAEGEKEEEGFSFAIERPEVPELPVEDNEYGITLRTMRCLEITESICHLRDLMDFSSREGLGPIDALRRLAAQFRESQGLSTAPSQDSLTAAAASRNPTQNGGSTVSSPNSTRNPPTAASPSGSGGSGGAGTGGAASTISASHSQRVGEDGDADTDVKEARAAPAAPAAATGKRKLTIARAGSAQSPKTPAAKRQR</sequence>
<feature type="compositionally biased region" description="Basic and acidic residues" evidence="1">
    <location>
        <begin position="469"/>
        <end position="480"/>
    </location>
</feature>
<name>A0A316Z9W2_9BASI</name>
<organism evidence="2 3">
    <name type="scientific">Tilletiopsis washingtonensis</name>
    <dbReference type="NCBI Taxonomy" id="58919"/>
    <lineage>
        <taxon>Eukaryota</taxon>
        <taxon>Fungi</taxon>
        <taxon>Dikarya</taxon>
        <taxon>Basidiomycota</taxon>
        <taxon>Ustilaginomycotina</taxon>
        <taxon>Exobasidiomycetes</taxon>
        <taxon>Entylomatales</taxon>
        <taxon>Entylomatales incertae sedis</taxon>
        <taxon>Tilletiopsis</taxon>
    </lineage>
</organism>
<dbReference type="EMBL" id="KZ819291">
    <property type="protein sequence ID" value="PWN98587.1"/>
    <property type="molecule type" value="Genomic_DNA"/>
</dbReference>
<feature type="region of interest" description="Disordered" evidence="1">
    <location>
        <begin position="1"/>
        <end position="152"/>
    </location>
</feature>
<feature type="compositionally biased region" description="Polar residues" evidence="1">
    <location>
        <begin position="193"/>
        <end position="205"/>
    </location>
</feature>
<dbReference type="STRING" id="58919.A0A316Z9W2"/>
<feature type="region of interest" description="Disordered" evidence="1">
    <location>
        <begin position="193"/>
        <end position="221"/>
    </location>
</feature>
<dbReference type="AlphaFoldDB" id="A0A316Z9W2"/>
<evidence type="ECO:0000256" key="1">
    <source>
        <dbReference type="SAM" id="MobiDB-lite"/>
    </source>
</evidence>
<dbReference type="PANTHER" id="PTHR10378">
    <property type="entry name" value="LIM DOMAIN-BINDING PROTEIN"/>
    <property type="match status" value="1"/>
</dbReference>
<keyword evidence="3" id="KW-1185">Reference proteome</keyword>
<proteinExistence type="predicted"/>
<gene>
    <name evidence="2" type="ORF">FA09DRAFT_360301</name>
</gene>
<dbReference type="Pfam" id="PF01803">
    <property type="entry name" value="LIM_bind"/>
    <property type="match status" value="2"/>
</dbReference>
<feature type="compositionally biased region" description="Polar residues" evidence="1">
    <location>
        <begin position="573"/>
        <end position="591"/>
    </location>
</feature>
<evidence type="ECO:0000313" key="3">
    <source>
        <dbReference type="Proteomes" id="UP000245946"/>
    </source>
</evidence>
<dbReference type="InterPro" id="IPR029005">
    <property type="entry name" value="LIM-bd/SEUSS"/>
</dbReference>
<feature type="compositionally biased region" description="Gly residues" evidence="1">
    <location>
        <begin position="600"/>
        <end position="611"/>
    </location>
</feature>
<feature type="compositionally biased region" description="Low complexity" evidence="1">
    <location>
        <begin position="73"/>
        <end position="107"/>
    </location>
</feature>
<dbReference type="Proteomes" id="UP000245946">
    <property type="component" value="Unassembled WGS sequence"/>
</dbReference>